<name>D5QIX9_NOVHA</name>
<gene>
    <name evidence="2" type="ORF">GXY_15554</name>
</gene>
<dbReference type="Proteomes" id="UP000006468">
    <property type="component" value="Chromosome"/>
</dbReference>
<reference evidence="2 3" key="1">
    <citation type="journal article" date="2010" name="J. Bacteriol.">
        <title>Genome sequence of a cellulose-producing bacterium, Gluconacetobacter hansenii ATCC 23769.</title>
        <authorList>
            <person name="Iyer P.R."/>
            <person name="Geib S.M."/>
            <person name="Catchmark J."/>
            <person name="Kao T.H."/>
            <person name="Tien M."/>
        </authorList>
    </citation>
    <scope>NUCLEOTIDE SEQUENCE [LARGE SCALE GENOMIC DNA]</scope>
    <source>
        <strain evidence="2 3">ATCC 23769</strain>
    </source>
</reference>
<dbReference type="EMBL" id="ADTV01000065">
    <property type="protein sequence ID" value="EFG82984.1"/>
    <property type="molecule type" value="Genomic_DNA"/>
</dbReference>
<dbReference type="AlphaFoldDB" id="D5QIX9"/>
<evidence type="ECO:0000313" key="2">
    <source>
        <dbReference type="EMBL" id="EFG82984.1"/>
    </source>
</evidence>
<evidence type="ECO:0000313" key="3">
    <source>
        <dbReference type="Proteomes" id="UP000006468"/>
    </source>
</evidence>
<comment type="caution">
    <text evidence="2">The sequence shown here is derived from an EMBL/GenBank/DDBJ whole genome shotgun (WGS) entry which is preliminary data.</text>
</comment>
<accession>D5QIX9</accession>
<dbReference type="HOGENOM" id="CLU_2046550_0_0_5"/>
<sequence length="120" mass="13116">MTGRMTGAWPGRSGGKRPRPHDTPCGSHPCRQDTDIPNPRGSEFVEDEILIKHMICRIGRTGVAAPVLPCVDQGKSPFFMGIAGRFRGAIGFRFHDPDTSDYGLQQCGHRFHSSPPMGVV</sequence>
<protein>
    <submittedName>
        <fullName evidence="2">Uncharacterized protein</fullName>
    </submittedName>
</protein>
<feature type="region of interest" description="Disordered" evidence="1">
    <location>
        <begin position="1"/>
        <end position="41"/>
    </location>
</feature>
<organism evidence="2 3">
    <name type="scientific">Novacetimonas hansenii ATCC 23769</name>
    <dbReference type="NCBI Taxonomy" id="714995"/>
    <lineage>
        <taxon>Bacteria</taxon>
        <taxon>Pseudomonadati</taxon>
        <taxon>Pseudomonadota</taxon>
        <taxon>Alphaproteobacteria</taxon>
        <taxon>Acetobacterales</taxon>
        <taxon>Acetobacteraceae</taxon>
        <taxon>Novacetimonas</taxon>
    </lineage>
</organism>
<proteinExistence type="predicted"/>
<evidence type="ECO:0000256" key="1">
    <source>
        <dbReference type="SAM" id="MobiDB-lite"/>
    </source>
</evidence>